<protein>
    <recommendedName>
        <fullName evidence="6">Hydrophobin</fullName>
    </recommendedName>
</protein>
<sequence length="106" mass="10467">MFSKLALFTTLTMVIFVAADKVNYSCNTGSAQCCATVNDASAPGVDLLLNLVGAKVGSVTGQVGANCSPITAVGAGTGSKCTQQPVCCVDNSYNGAVALGCTPVAA</sequence>
<comment type="caution">
    <text evidence="7">The sequence shown here is derived from an EMBL/GenBank/DDBJ whole genome shotgun (WGS) entry which is preliminary data.</text>
</comment>
<dbReference type="Pfam" id="PF01185">
    <property type="entry name" value="Hydrophobin"/>
    <property type="match status" value="1"/>
</dbReference>
<reference evidence="7" key="1">
    <citation type="submission" date="2020-11" db="EMBL/GenBank/DDBJ databases">
        <authorList>
            <consortium name="DOE Joint Genome Institute"/>
            <person name="Ahrendt S."/>
            <person name="Riley R."/>
            <person name="Andreopoulos W."/>
            <person name="Labutti K."/>
            <person name="Pangilinan J."/>
            <person name="Ruiz-Duenas F.J."/>
            <person name="Barrasa J.M."/>
            <person name="Sanchez-Garcia M."/>
            <person name="Camarero S."/>
            <person name="Miyauchi S."/>
            <person name="Serrano A."/>
            <person name="Linde D."/>
            <person name="Babiker R."/>
            <person name="Drula E."/>
            <person name="Ayuso-Fernandez I."/>
            <person name="Pacheco R."/>
            <person name="Padilla G."/>
            <person name="Ferreira P."/>
            <person name="Barriuso J."/>
            <person name="Kellner H."/>
            <person name="Castanera R."/>
            <person name="Alfaro M."/>
            <person name="Ramirez L."/>
            <person name="Pisabarro A.G."/>
            <person name="Kuo A."/>
            <person name="Tritt A."/>
            <person name="Lipzen A."/>
            <person name="He G."/>
            <person name="Yan M."/>
            <person name="Ng V."/>
            <person name="Cullen D."/>
            <person name="Martin F."/>
            <person name="Rosso M.-N."/>
            <person name="Henrissat B."/>
            <person name="Hibbett D."/>
            <person name="Martinez A.T."/>
            <person name="Grigoriev I.V."/>
        </authorList>
    </citation>
    <scope>NUCLEOTIDE SEQUENCE</scope>
    <source>
        <strain evidence="7">CIRM-BRFM 674</strain>
    </source>
</reference>
<keyword evidence="5 6" id="KW-1015">Disulfide bond</keyword>
<evidence type="ECO:0000313" key="7">
    <source>
        <dbReference type="EMBL" id="KAF9477856.1"/>
    </source>
</evidence>
<evidence type="ECO:0000256" key="5">
    <source>
        <dbReference type="ARBA" id="ARBA00023157"/>
    </source>
</evidence>
<evidence type="ECO:0000256" key="2">
    <source>
        <dbReference type="ARBA" id="ARBA00010446"/>
    </source>
</evidence>
<dbReference type="GO" id="GO:0009277">
    <property type="term" value="C:fungal-type cell wall"/>
    <property type="evidence" value="ECO:0007669"/>
    <property type="project" value="InterPro"/>
</dbReference>
<name>A0A9P5Z1P3_9AGAR</name>
<accession>A0A9P5Z1P3</accession>
<keyword evidence="3 6" id="KW-0134">Cell wall</keyword>
<proteinExistence type="inferred from homology"/>
<comment type="similarity">
    <text evidence="2 6">Belongs to the fungal hydrophobin family.</text>
</comment>
<dbReference type="EMBL" id="MU155249">
    <property type="protein sequence ID" value="KAF9477856.1"/>
    <property type="molecule type" value="Genomic_DNA"/>
</dbReference>
<dbReference type="OrthoDB" id="4225815at2759"/>
<dbReference type="AlphaFoldDB" id="A0A9P5Z1P3"/>
<dbReference type="InterPro" id="IPR001338">
    <property type="entry name" value="Class_I_Hydrophobin"/>
</dbReference>
<organism evidence="7 8">
    <name type="scientific">Pholiota conissans</name>
    <dbReference type="NCBI Taxonomy" id="109636"/>
    <lineage>
        <taxon>Eukaryota</taxon>
        <taxon>Fungi</taxon>
        <taxon>Dikarya</taxon>
        <taxon>Basidiomycota</taxon>
        <taxon>Agaricomycotina</taxon>
        <taxon>Agaricomycetes</taxon>
        <taxon>Agaricomycetidae</taxon>
        <taxon>Agaricales</taxon>
        <taxon>Agaricineae</taxon>
        <taxon>Strophariaceae</taxon>
        <taxon>Pholiota</taxon>
    </lineage>
</organism>
<dbReference type="CDD" id="cd23507">
    <property type="entry name" value="hydrophobin_I"/>
    <property type="match status" value="1"/>
</dbReference>
<gene>
    <name evidence="7" type="ORF">BDN70DRAFT_837180</name>
</gene>
<dbReference type="GO" id="GO:0005199">
    <property type="term" value="F:structural constituent of cell wall"/>
    <property type="evidence" value="ECO:0007669"/>
    <property type="project" value="InterPro"/>
</dbReference>
<evidence type="ECO:0000256" key="3">
    <source>
        <dbReference type="ARBA" id="ARBA00022512"/>
    </source>
</evidence>
<evidence type="ECO:0000256" key="6">
    <source>
        <dbReference type="RuleBase" id="RU365009"/>
    </source>
</evidence>
<evidence type="ECO:0000256" key="1">
    <source>
        <dbReference type="ARBA" id="ARBA00004191"/>
    </source>
</evidence>
<keyword evidence="4 6" id="KW-0964">Secreted</keyword>
<keyword evidence="8" id="KW-1185">Reference proteome</keyword>
<keyword evidence="6" id="KW-0732">Signal</keyword>
<feature type="signal peptide" evidence="6">
    <location>
        <begin position="1"/>
        <end position="19"/>
    </location>
</feature>
<dbReference type="Proteomes" id="UP000807469">
    <property type="component" value="Unassembled WGS sequence"/>
</dbReference>
<comment type="subcellular location">
    <subcellularLocation>
        <location evidence="1 6">Secreted</location>
        <location evidence="1 6">Cell wall</location>
    </subcellularLocation>
</comment>
<dbReference type="SMART" id="SM00075">
    <property type="entry name" value="HYDRO"/>
    <property type="match status" value="1"/>
</dbReference>
<evidence type="ECO:0000256" key="4">
    <source>
        <dbReference type="ARBA" id="ARBA00022525"/>
    </source>
</evidence>
<feature type="chain" id="PRO_5040545913" description="Hydrophobin" evidence="6">
    <location>
        <begin position="20"/>
        <end position="106"/>
    </location>
</feature>
<evidence type="ECO:0000313" key="8">
    <source>
        <dbReference type="Proteomes" id="UP000807469"/>
    </source>
</evidence>